<keyword evidence="1" id="KW-0812">Transmembrane</keyword>
<protein>
    <submittedName>
        <fullName evidence="2">Uncharacterized protein</fullName>
    </submittedName>
</protein>
<feature type="transmembrane region" description="Helical" evidence="1">
    <location>
        <begin position="31"/>
        <end position="53"/>
    </location>
</feature>
<evidence type="ECO:0000313" key="2">
    <source>
        <dbReference type="EMBL" id="PIT69098.1"/>
    </source>
</evidence>
<dbReference type="OrthoDB" id="7926038at2"/>
<dbReference type="AlphaFoldDB" id="A0A2M6USC3"/>
<keyword evidence="1" id="KW-1133">Transmembrane helix</keyword>
<dbReference type="EMBL" id="NJGE01000008">
    <property type="protein sequence ID" value="PIT69098.1"/>
    <property type="molecule type" value="Genomic_DNA"/>
</dbReference>
<reference evidence="2 3" key="1">
    <citation type="submission" date="2017-06" db="EMBL/GenBank/DDBJ databases">
        <title>Draft genome of Bartonella tribocorum strain L103, isolated from a rodent in Laos.</title>
        <authorList>
            <person name="Hadjadj L."/>
            <person name="Jiyipong T."/>
            <person name="Morand S."/>
            <person name="Diene S.M."/>
            <person name="Rolain J.-M."/>
        </authorList>
    </citation>
    <scope>NUCLEOTIDE SEQUENCE [LARGE SCALE GENOMIC DNA]</scope>
    <source>
        <strain evidence="2 3">L103</strain>
    </source>
</reference>
<comment type="caution">
    <text evidence="2">The sequence shown here is derived from an EMBL/GenBank/DDBJ whole genome shotgun (WGS) entry which is preliminary data.</text>
</comment>
<dbReference type="STRING" id="85701.BM1374166_02153"/>
<feature type="transmembrane region" description="Helical" evidence="1">
    <location>
        <begin position="7"/>
        <end position="25"/>
    </location>
</feature>
<proteinExistence type="predicted"/>
<evidence type="ECO:0000313" key="3">
    <source>
        <dbReference type="Proteomes" id="UP000229839"/>
    </source>
</evidence>
<sequence>MNIHYEIIRLFCILIVFIPIYAIGFKKIGGYSWKVAIKSTLYTVILFIVFDILRRYFGLFNY</sequence>
<keyword evidence="1" id="KW-0472">Membrane</keyword>
<accession>A0A2M6USC3</accession>
<gene>
    <name evidence="2" type="ORF">CER18_04620</name>
</gene>
<name>A0A2M6USC3_9HYPH</name>
<dbReference type="Proteomes" id="UP000229839">
    <property type="component" value="Unassembled WGS sequence"/>
</dbReference>
<organism evidence="2 3">
    <name type="scientific">Bartonella tribocorum</name>
    <dbReference type="NCBI Taxonomy" id="85701"/>
    <lineage>
        <taxon>Bacteria</taxon>
        <taxon>Pseudomonadati</taxon>
        <taxon>Pseudomonadota</taxon>
        <taxon>Alphaproteobacteria</taxon>
        <taxon>Hyphomicrobiales</taxon>
        <taxon>Bartonellaceae</taxon>
        <taxon>Bartonella</taxon>
    </lineage>
</organism>
<evidence type="ECO:0000256" key="1">
    <source>
        <dbReference type="SAM" id="Phobius"/>
    </source>
</evidence>